<dbReference type="SFLD" id="SFLDG01135">
    <property type="entry name" value="C1.5.6:_HAD__Beta-PGM__Phospha"/>
    <property type="match status" value="1"/>
</dbReference>
<dbReference type="GO" id="GO:0005829">
    <property type="term" value="C:cytosol"/>
    <property type="evidence" value="ECO:0007669"/>
    <property type="project" value="TreeGrafter"/>
</dbReference>
<dbReference type="SFLD" id="SFLDS00003">
    <property type="entry name" value="Haloacid_Dehalogenase"/>
    <property type="match status" value="1"/>
</dbReference>
<evidence type="ECO:0000313" key="11">
    <source>
        <dbReference type="Proteomes" id="UP000219042"/>
    </source>
</evidence>
<dbReference type="AlphaFoldDB" id="A0A240EEB4"/>
<protein>
    <recommendedName>
        <fullName evidence="5">phosphoglycolate phosphatase</fullName>
        <ecNumber evidence="5">3.1.3.18</ecNumber>
    </recommendedName>
</protein>
<dbReference type="CDD" id="cd16417">
    <property type="entry name" value="HAD_PGPase"/>
    <property type="match status" value="1"/>
</dbReference>
<evidence type="ECO:0000256" key="7">
    <source>
        <dbReference type="ARBA" id="ARBA00022801"/>
    </source>
</evidence>
<keyword evidence="9" id="KW-0119">Carbohydrate metabolism</keyword>
<organism evidence="10 11">
    <name type="scientific">Acinetobacter puyangensis</name>
    <dbReference type="NCBI Taxonomy" id="1096779"/>
    <lineage>
        <taxon>Bacteria</taxon>
        <taxon>Pseudomonadati</taxon>
        <taxon>Pseudomonadota</taxon>
        <taxon>Gammaproteobacteria</taxon>
        <taxon>Moraxellales</taxon>
        <taxon>Moraxellaceae</taxon>
        <taxon>Acinetobacter</taxon>
    </lineage>
</organism>
<dbReference type="NCBIfam" id="NF009695">
    <property type="entry name" value="PRK13222.1-2"/>
    <property type="match status" value="1"/>
</dbReference>
<dbReference type="EC" id="3.1.3.18" evidence="5"/>
<comment type="pathway">
    <text evidence="3">Organic acid metabolism; glycolate biosynthesis; glycolate from 2-phosphoglycolate: step 1/1.</text>
</comment>
<dbReference type="Gene3D" id="1.10.150.240">
    <property type="entry name" value="Putative phosphatase, domain 2"/>
    <property type="match status" value="1"/>
</dbReference>
<evidence type="ECO:0000256" key="4">
    <source>
        <dbReference type="ARBA" id="ARBA00006171"/>
    </source>
</evidence>
<accession>A0A240EEB4</accession>
<comment type="catalytic activity">
    <reaction evidence="1">
        <text>2-phosphoglycolate + H2O = glycolate + phosphate</text>
        <dbReference type="Rhea" id="RHEA:14369"/>
        <dbReference type="ChEBI" id="CHEBI:15377"/>
        <dbReference type="ChEBI" id="CHEBI:29805"/>
        <dbReference type="ChEBI" id="CHEBI:43474"/>
        <dbReference type="ChEBI" id="CHEBI:58033"/>
        <dbReference type="EC" id="3.1.3.18"/>
    </reaction>
</comment>
<gene>
    <name evidence="10" type="ORF">SAMN05421731_1107</name>
</gene>
<evidence type="ECO:0000256" key="1">
    <source>
        <dbReference type="ARBA" id="ARBA00000830"/>
    </source>
</evidence>
<keyword evidence="7" id="KW-0378">Hydrolase</keyword>
<keyword evidence="11" id="KW-1185">Reference proteome</keyword>
<evidence type="ECO:0000256" key="3">
    <source>
        <dbReference type="ARBA" id="ARBA00004818"/>
    </source>
</evidence>
<dbReference type="PANTHER" id="PTHR43434">
    <property type="entry name" value="PHOSPHOGLYCOLATE PHOSPHATASE"/>
    <property type="match status" value="1"/>
</dbReference>
<evidence type="ECO:0000256" key="5">
    <source>
        <dbReference type="ARBA" id="ARBA00013078"/>
    </source>
</evidence>
<dbReference type="EMBL" id="OANT01000010">
    <property type="protein sequence ID" value="SNX46260.1"/>
    <property type="molecule type" value="Genomic_DNA"/>
</dbReference>
<keyword evidence="8" id="KW-0460">Magnesium</keyword>
<name>A0A240EEB4_9GAMM</name>
<evidence type="ECO:0000256" key="8">
    <source>
        <dbReference type="ARBA" id="ARBA00022842"/>
    </source>
</evidence>
<dbReference type="InterPro" id="IPR036412">
    <property type="entry name" value="HAD-like_sf"/>
</dbReference>
<dbReference type="NCBIfam" id="TIGR01549">
    <property type="entry name" value="HAD-SF-IA-v1"/>
    <property type="match status" value="1"/>
</dbReference>
<dbReference type="GO" id="GO:0008967">
    <property type="term" value="F:phosphoglycolate phosphatase activity"/>
    <property type="evidence" value="ECO:0007669"/>
    <property type="project" value="UniProtKB-EC"/>
</dbReference>
<dbReference type="InterPro" id="IPR023214">
    <property type="entry name" value="HAD_sf"/>
</dbReference>
<evidence type="ECO:0000256" key="2">
    <source>
        <dbReference type="ARBA" id="ARBA00001946"/>
    </source>
</evidence>
<reference evidence="11" key="1">
    <citation type="submission" date="2016-09" db="EMBL/GenBank/DDBJ databases">
        <authorList>
            <person name="Varghese N."/>
            <person name="Submissions S."/>
        </authorList>
    </citation>
    <scope>NUCLEOTIDE SEQUENCE [LARGE SCALE GENOMIC DNA]</scope>
    <source>
        <strain evidence="11">ANC 4466</strain>
    </source>
</reference>
<evidence type="ECO:0000256" key="9">
    <source>
        <dbReference type="ARBA" id="ARBA00023277"/>
    </source>
</evidence>
<dbReference type="SUPFAM" id="SSF56784">
    <property type="entry name" value="HAD-like"/>
    <property type="match status" value="1"/>
</dbReference>
<evidence type="ECO:0000256" key="6">
    <source>
        <dbReference type="ARBA" id="ARBA00022723"/>
    </source>
</evidence>
<dbReference type="GO" id="GO:0046872">
    <property type="term" value="F:metal ion binding"/>
    <property type="evidence" value="ECO:0007669"/>
    <property type="project" value="UniProtKB-KW"/>
</dbReference>
<dbReference type="NCBIfam" id="TIGR01509">
    <property type="entry name" value="HAD-SF-IA-v3"/>
    <property type="match status" value="1"/>
</dbReference>
<dbReference type="FunFam" id="3.40.50.1000:FF:000022">
    <property type="entry name" value="Phosphoglycolate phosphatase"/>
    <property type="match status" value="1"/>
</dbReference>
<dbReference type="Proteomes" id="UP000219042">
    <property type="component" value="Unassembled WGS sequence"/>
</dbReference>
<sequence>MDLSQRNLILFDLDGTLVDSARDLYRAMNLTLADLGRPTVTEQQVRVWVGKGAAQLCGCVIQYQDQKLDPAQQQILLQHFLPVYQHNLCVETTIYEGVLNFLEYCKIQNKTLVCVTNKPYQAAVELLRQLNLLECFALVLGGDSLTHRKPHPEPLLHAMQYFGQSAAQTLMIGDSRNDVEAARAAGIDCIVLSYGYNHGEDIQLCQPQWVIDSLQQLIPA</sequence>
<dbReference type="InterPro" id="IPR041492">
    <property type="entry name" value="HAD_2"/>
</dbReference>
<dbReference type="InterPro" id="IPR006439">
    <property type="entry name" value="HAD-SF_hydro_IA"/>
</dbReference>
<dbReference type="InterPro" id="IPR050155">
    <property type="entry name" value="HAD-like_hydrolase_sf"/>
</dbReference>
<dbReference type="SFLD" id="SFLDG01129">
    <property type="entry name" value="C1.5:_HAD__Beta-PGM__Phosphata"/>
    <property type="match status" value="1"/>
</dbReference>
<dbReference type="GO" id="GO:0006281">
    <property type="term" value="P:DNA repair"/>
    <property type="evidence" value="ECO:0007669"/>
    <property type="project" value="TreeGrafter"/>
</dbReference>
<evidence type="ECO:0000313" key="10">
    <source>
        <dbReference type="EMBL" id="SNX46260.1"/>
    </source>
</evidence>
<proteinExistence type="inferred from homology"/>
<keyword evidence="6" id="KW-0479">Metal-binding</keyword>
<dbReference type="InterPro" id="IPR023198">
    <property type="entry name" value="PGP-like_dom2"/>
</dbReference>
<dbReference type="Gene3D" id="3.40.50.1000">
    <property type="entry name" value="HAD superfamily/HAD-like"/>
    <property type="match status" value="1"/>
</dbReference>
<dbReference type="PANTHER" id="PTHR43434:SF1">
    <property type="entry name" value="PHOSPHOGLYCOLATE PHOSPHATASE"/>
    <property type="match status" value="1"/>
</dbReference>
<dbReference type="NCBIfam" id="TIGR01449">
    <property type="entry name" value="PGP_bact"/>
    <property type="match status" value="1"/>
</dbReference>
<dbReference type="GO" id="GO:0005975">
    <property type="term" value="P:carbohydrate metabolic process"/>
    <property type="evidence" value="ECO:0007669"/>
    <property type="project" value="InterPro"/>
</dbReference>
<comment type="similarity">
    <text evidence="4">Belongs to the HAD-like hydrolase superfamily. CbbY/CbbZ/Gph/YieH family.</text>
</comment>
<comment type="cofactor">
    <cofactor evidence="2">
        <name>Mg(2+)</name>
        <dbReference type="ChEBI" id="CHEBI:18420"/>
    </cofactor>
</comment>
<dbReference type="Pfam" id="PF13419">
    <property type="entry name" value="HAD_2"/>
    <property type="match status" value="1"/>
</dbReference>
<dbReference type="InterPro" id="IPR037512">
    <property type="entry name" value="PGPase_prok"/>
</dbReference>